<dbReference type="InterPro" id="IPR049352">
    <property type="entry name" value="Rost"/>
</dbReference>
<evidence type="ECO:0000256" key="1">
    <source>
        <dbReference type="SAM" id="Phobius"/>
    </source>
</evidence>
<protein>
    <submittedName>
        <fullName evidence="2">Protein rolling stone</fullName>
    </submittedName>
</protein>
<organism evidence="2 3">
    <name type="scientific">Mizuhopecten yessoensis</name>
    <name type="common">Japanese scallop</name>
    <name type="synonym">Patinopecten yessoensis</name>
    <dbReference type="NCBI Taxonomy" id="6573"/>
    <lineage>
        <taxon>Eukaryota</taxon>
        <taxon>Metazoa</taxon>
        <taxon>Spiralia</taxon>
        <taxon>Lophotrochozoa</taxon>
        <taxon>Mollusca</taxon>
        <taxon>Bivalvia</taxon>
        <taxon>Autobranchia</taxon>
        <taxon>Pteriomorphia</taxon>
        <taxon>Pectinida</taxon>
        <taxon>Pectinoidea</taxon>
        <taxon>Pectinidae</taxon>
        <taxon>Mizuhopecten</taxon>
    </lineage>
</organism>
<dbReference type="PANTHER" id="PTHR12242">
    <property type="entry name" value="OS02G0130600 PROTEIN-RELATED"/>
    <property type="match status" value="1"/>
</dbReference>
<name>A0A210QNM9_MIZYE</name>
<comment type="caution">
    <text evidence="2">The sequence shown here is derived from an EMBL/GenBank/DDBJ whole genome shotgun (WGS) entry which is preliminary data.</text>
</comment>
<dbReference type="EMBL" id="NEDP02002634">
    <property type="protein sequence ID" value="OWF50346.1"/>
    <property type="molecule type" value="Genomic_DNA"/>
</dbReference>
<accession>A0A210QNM9</accession>
<keyword evidence="1" id="KW-1133">Transmembrane helix</keyword>
<feature type="transmembrane region" description="Helical" evidence="1">
    <location>
        <begin position="75"/>
        <end position="99"/>
    </location>
</feature>
<dbReference type="Proteomes" id="UP000242188">
    <property type="component" value="Unassembled WGS sequence"/>
</dbReference>
<dbReference type="GO" id="GO:0016020">
    <property type="term" value="C:membrane"/>
    <property type="evidence" value="ECO:0007669"/>
    <property type="project" value="TreeGrafter"/>
</dbReference>
<dbReference type="Pfam" id="PF21534">
    <property type="entry name" value="Rost"/>
    <property type="match status" value="1"/>
</dbReference>
<dbReference type="PANTHER" id="PTHR12242:SF1">
    <property type="entry name" value="MYND-TYPE DOMAIN-CONTAINING PROTEIN"/>
    <property type="match status" value="1"/>
</dbReference>
<keyword evidence="1" id="KW-0472">Membrane</keyword>
<dbReference type="AlphaFoldDB" id="A0A210QNM9"/>
<proteinExistence type="predicted"/>
<sequence length="136" mass="15224">MTAVNIETHALNAVYVILNLFVTGLPVRILHFWHSMVYAFVYVLFSLFYTLGGGTNEANKNYVYSVLDWKGSTGFTVGISIAVIFVAMPLVHCVCYGIYRLRRAICCHGDGHMIDSKEVELAYRDNPSYTADKDAS</sequence>
<keyword evidence="3" id="KW-1185">Reference proteome</keyword>
<evidence type="ECO:0000313" key="3">
    <source>
        <dbReference type="Proteomes" id="UP000242188"/>
    </source>
</evidence>
<evidence type="ECO:0000313" key="2">
    <source>
        <dbReference type="EMBL" id="OWF50346.1"/>
    </source>
</evidence>
<keyword evidence="1" id="KW-0812">Transmembrane</keyword>
<reference evidence="2 3" key="1">
    <citation type="journal article" date="2017" name="Nat. Ecol. Evol.">
        <title>Scallop genome provides insights into evolution of bilaterian karyotype and development.</title>
        <authorList>
            <person name="Wang S."/>
            <person name="Zhang J."/>
            <person name="Jiao W."/>
            <person name="Li J."/>
            <person name="Xun X."/>
            <person name="Sun Y."/>
            <person name="Guo X."/>
            <person name="Huan P."/>
            <person name="Dong B."/>
            <person name="Zhang L."/>
            <person name="Hu X."/>
            <person name="Sun X."/>
            <person name="Wang J."/>
            <person name="Zhao C."/>
            <person name="Wang Y."/>
            <person name="Wang D."/>
            <person name="Huang X."/>
            <person name="Wang R."/>
            <person name="Lv J."/>
            <person name="Li Y."/>
            <person name="Zhang Z."/>
            <person name="Liu B."/>
            <person name="Lu W."/>
            <person name="Hui Y."/>
            <person name="Liang J."/>
            <person name="Zhou Z."/>
            <person name="Hou R."/>
            <person name="Li X."/>
            <person name="Liu Y."/>
            <person name="Li H."/>
            <person name="Ning X."/>
            <person name="Lin Y."/>
            <person name="Zhao L."/>
            <person name="Xing Q."/>
            <person name="Dou J."/>
            <person name="Li Y."/>
            <person name="Mao J."/>
            <person name="Guo H."/>
            <person name="Dou H."/>
            <person name="Li T."/>
            <person name="Mu C."/>
            <person name="Jiang W."/>
            <person name="Fu Q."/>
            <person name="Fu X."/>
            <person name="Miao Y."/>
            <person name="Liu J."/>
            <person name="Yu Q."/>
            <person name="Li R."/>
            <person name="Liao H."/>
            <person name="Li X."/>
            <person name="Kong Y."/>
            <person name="Jiang Z."/>
            <person name="Chourrout D."/>
            <person name="Li R."/>
            <person name="Bao Z."/>
        </authorList>
    </citation>
    <scope>NUCLEOTIDE SEQUENCE [LARGE SCALE GENOMIC DNA]</scope>
    <source>
        <strain evidence="2 3">PY_sf001</strain>
    </source>
</reference>
<dbReference type="STRING" id="6573.A0A210QNM9"/>
<feature type="transmembrane region" description="Helical" evidence="1">
    <location>
        <begin position="12"/>
        <end position="30"/>
    </location>
</feature>
<dbReference type="OrthoDB" id="419711at2759"/>
<gene>
    <name evidence="2" type="ORF">KP79_PYT12044</name>
</gene>
<feature type="transmembrane region" description="Helical" evidence="1">
    <location>
        <begin position="37"/>
        <end position="55"/>
    </location>
</feature>